<keyword evidence="12" id="KW-1185">Reference proteome</keyword>
<feature type="domain" description="C2H2-type" evidence="10">
    <location>
        <begin position="3"/>
        <end position="34"/>
    </location>
</feature>
<dbReference type="Bgee" id="ENSPREG00000019161">
    <property type="expression patterns" value="Expressed in caudal fin and 1 other cell type or tissue"/>
</dbReference>
<dbReference type="GeneTree" id="ENSGT01150000286939"/>
<dbReference type="Pfam" id="PF00096">
    <property type="entry name" value="zf-C2H2"/>
    <property type="match status" value="1"/>
</dbReference>
<evidence type="ECO:0000256" key="8">
    <source>
        <dbReference type="ARBA" id="ARBA00023242"/>
    </source>
</evidence>
<evidence type="ECO:0000256" key="2">
    <source>
        <dbReference type="ARBA" id="ARBA00022723"/>
    </source>
</evidence>
<dbReference type="FunFam" id="3.30.160.60:FF:002281">
    <property type="match status" value="1"/>
</dbReference>
<keyword evidence="8" id="KW-0539">Nucleus</keyword>
<name>A0A3P9Q2U0_POERE</name>
<dbReference type="Ensembl" id="ENSPRET00000028641.1">
    <property type="protein sequence ID" value="ENSPREP00000028329.1"/>
    <property type="gene ID" value="ENSPREG00000019161.1"/>
</dbReference>
<evidence type="ECO:0000259" key="10">
    <source>
        <dbReference type="PROSITE" id="PS50157"/>
    </source>
</evidence>
<keyword evidence="2" id="KW-0479">Metal-binding</keyword>
<evidence type="ECO:0000313" key="12">
    <source>
        <dbReference type="Proteomes" id="UP000242638"/>
    </source>
</evidence>
<protein>
    <recommendedName>
        <fullName evidence="10">C2H2-type domain-containing protein</fullName>
    </recommendedName>
</protein>
<evidence type="ECO:0000256" key="3">
    <source>
        <dbReference type="ARBA" id="ARBA00022737"/>
    </source>
</evidence>
<reference evidence="12" key="1">
    <citation type="submission" date="2013-11" db="EMBL/GenBank/DDBJ databases">
        <title>The genomic landscape of the Guanapo guppy.</title>
        <authorList>
            <person name="Kuenstner A."/>
            <person name="Dreyer C."/>
        </authorList>
    </citation>
    <scope>NUCLEOTIDE SEQUENCE</scope>
    <source>
        <strain evidence="12">Guanapo</strain>
    </source>
</reference>
<evidence type="ECO:0000256" key="9">
    <source>
        <dbReference type="PROSITE-ProRule" id="PRU00042"/>
    </source>
</evidence>
<evidence type="ECO:0000256" key="6">
    <source>
        <dbReference type="ARBA" id="ARBA00023015"/>
    </source>
</evidence>
<evidence type="ECO:0000256" key="1">
    <source>
        <dbReference type="ARBA" id="ARBA00004123"/>
    </source>
</evidence>
<evidence type="ECO:0000313" key="11">
    <source>
        <dbReference type="Ensembl" id="ENSPREP00000028329.1"/>
    </source>
</evidence>
<dbReference type="GO" id="GO:0003677">
    <property type="term" value="F:DNA binding"/>
    <property type="evidence" value="ECO:0007669"/>
    <property type="project" value="UniProtKB-KW"/>
</dbReference>
<dbReference type="PANTHER" id="PTHR24394">
    <property type="entry name" value="ZINC FINGER PROTEIN"/>
    <property type="match status" value="1"/>
</dbReference>
<organism evidence="11 12">
    <name type="scientific">Poecilia reticulata</name>
    <name type="common">Guppy</name>
    <name type="synonym">Acanthophacelus reticulatus</name>
    <dbReference type="NCBI Taxonomy" id="8081"/>
    <lineage>
        <taxon>Eukaryota</taxon>
        <taxon>Metazoa</taxon>
        <taxon>Chordata</taxon>
        <taxon>Craniata</taxon>
        <taxon>Vertebrata</taxon>
        <taxon>Euteleostomi</taxon>
        <taxon>Actinopterygii</taxon>
        <taxon>Neopterygii</taxon>
        <taxon>Teleostei</taxon>
        <taxon>Neoteleostei</taxon>
        <taxon>Acanthomorphata</taxon>
        <taxon>Ovalentaria</taxon>
        <taxon>Atherinomorphae</taxon>
        <taxon>Cyprinodontiformes</taxon>
        <taxon>Poeciliidae</taxon>
        <taxon>Poeciliinae</taxon>
        <taxon>Poecilia</taxon>
    </lineage>
</organism>
<sequence length="67" mass="7567">MTIPCSCVHCDQRLFKSSSYLKIHLKVVHTGEKPFSCDTCGKSFGNTGNLKRHQRIHTGENSVSRFL</sequence>
<keyword evidence="3" id="KW-0677">Repeat</keyword>
<dbReference type="GO" id="GO:0005634">
    <property type="term" value="C:nucleus"/>
    <property type="evidence" value="ECO:0007669"/>
    <property type="project" value="UniProtKB-SubCell"/>
</dbReference>
<keyword evidence="6" id="KW-0805">Transcription regulation</keyword>
<evidence type="ECO:0000256" key="7">
    <source>
        <dbReference type="ARBA" id="ARBA00023163"/>
    </source>
</evidence>
<dbReference type="Gene3D" id="3.30.160.60">
    <property type="entry name" value="Classic Zinc Finger"/>
    <property type="match status" value="2"/>
</dbReference>
<dbReference type="PROSITE" id="PS50157">
    <property type="entry name" value="ZINC_FINGER_C2H2_2"/>
    <property type="match status" value="2"/>
</dbReference>
<dbReference type="GO" id="GO:0000981">
    <property type="term" value="F:DNA-binding transcription factor activity, RNA polymerase II-specific"/>
    <property type="evidence" value="ECO:0007669"/>
    <property type="project" value="TreeGrafter"/>
</dbReference>
<comment type="subcellular location">
    <subcellularLocation>
        <location evidence="1">Nucleus</location>
    </subcellularLocation>
</comment>
<keyword evidence="5" id="KW-0862">Zinc</keyword>
<dbReference type="InterPro" id="IPR036236">
    <property type="entry name" value="Znf_C2H2_sf"/>
</dbReference>
<evidence type="ECO:0000256" key="5">
    <source>
        <dbReference type="ARBA" id="ARBA00022833"/>
    </source>
</evidence>
<proteinExistence type="predicted"/>
<dbReference type="GO" id="GO:0008270">
    <property type="term" value="F:zinc ion binding"/>
    <property type="evidence" value="ECO:0007669"/>
    <property type="project" value="UniProtKB-KW"/>
</dbReference>
<dbReference type="InterPro" id="IPR013087">
    <property type="entry name" value="Znf_C2H2_type"/>
</dbReference>
<accession>A0A3P9Q2U0</accession>
<dbReference type="SMART" id="SM00355">
    <property type="entry name" value="ZnF_C2H2"/>
    <property type="match status" value="2"/>
</dbReference>
<dbReference type="AlphaFoldDB" id="A0A3P9Q2U0"/>
<reference evidence="11" key="3">
    <citation type="submission" date="2025-09" db="UniProtKB">
        <authorList>
            <consortium name="Ensembl"/>
        </authorList>
    </citation>
    <scope>IDENTIFICATION</scope>
    <source>
        <strain evidence="11">Guanapo</strain>
    </source>
</reference>
<dbReference type="SUPFAM" id="SSF57667">
    <property type="entry name" value="beta-beta-alpha zinc fingers"/>
    <property type="match status" value="1"/>
</dbReference>
<evidence type="ECO:0000256" key="4">
    <source>
        <dbReference type="ARBA" id="ARBA00022771"/>
    </source>
</evidence>
<reference evidence="11" key="2">
    <citation type="submission" date="2025-08" db="UniProtKB">
        <authorList>
            <consortium name="Ensembl"/>
        </authorList>
    </citation>
    <scope>IDENTIFICATION</scope>
    <source>
        <strain evidence="11">Guanapo</strain>
    </source>
</reference>
<feature type="domain" description="C2H2-type" evidence="10">
    <location>
        <begin position="35"/>
        <end position="62"/>
    </location>
</feature>
<keyword evidence="4 9" id="KW-0863">Zinc-finger</keyword>
<dbReference type="Proteomes" id="UP000242638">
    <property type="component" value="Unassembled WGS sequence"/>
</dbReference>
<dbReference type="PROSITE" id="PS00028">
    <property type="entry name" value="ZINC_FINGER_C2H2_1"/>
    <property type="match status" value="1"/>
</dbReference>
<keyword evidence="7" id="KW-0804">Transcription</keyword>
<dbReference type="PANTHER" id="PTHR24394:SF48">
    <property type="entry name" value="ZINC FINGER PROTEIN 771"/>
    <property type="match status" value="1"/>
</dbReference>